<organism evidence="8 9">
    <name type="scientific">Salininema proteolyticum</name>
    <dbReference type="NCBI Taxonomy" id="1607685"/>
    <lineage>
        <taxon>Bacteria</taxon>
        <taxon>Bacillati</taxon>
        <taxon>Actinomycetota</taxon>
        <taxon>Actinomycetes</taxon>
        <taxon>Glycomycetales</taxon>
        <taxon>Glycomycetaceae</taxon>
        <taxon>Salininema</taxon>
    </lineage>
</organism>
<evidence type="ECO:0000259" key="7">
    <source>
        <dbReference type="PROSITE" id="PS50850"/>
    </source>
</evidence>
<dbReference type="CDD" id="cd17324">
    <property type="entry name" value="MFS_NepI_like"/>
    <property type="match status" value="1"/>
</dbReference>
<dbReference type="Pfam" id="PF07690">
    <property type="entry name" value="MFS_1"/>
    <property type="match status" value="1"/>
</dbReference>
<feature type="transmembrane region" description="Helical" evidence="6">
    <location>
        <begin position="359"/>
        <end position="377"/>
    </location>
</feature>
<feature type="transmembrane region" description="Helical" evidence="6">
    <location>
        <begin position="71"/>
        <end position="89"/>
    </location>
</feature>
<feature type="domain" description="Major facilitator superfamily (MFS) profile" evidence="7">
    <location>
        <begin position="5"/>
        <end position="381"/>
    </location>
</feature>
<feature type="transmembrane region" description="Helical" evidence="6">
    <location>
        <begin position="43"/>
        <end position="64"/>
    </location>
</feature>
<proteinExistence type="predicted"/>
<evidence type="ECO:0000313" key="8">
    <source>
        <dbReference type="EMBL" id="MFC4337428.1"/>
    </source>
</evidence>
<keyword evidence="3 6" id="KW-0812">Transmembrane</keyword>
<dbReference type="EMBL" id="JBHSDK010000030">
    <property type="protein sequence ID" value="MFC4337428.1"/>
    <property type="molecule type" value="Genomic_DNA"/>
</dbReference>
<comment type="caution">
    <text evidence="8">The sequence shown here is derived from an EMBL/GenBank/DDBJ whole genome shotgun (WGS) entry which is preliminary data.</text>
</comment>
<keyword evidence="9" id="KW-1185">Reference proteome</keyword>
<dbReference type="InterPro" id="IPR020846">
    <property type="entry name" value="MFS_dom"/>
</dbReference>
<feature type="transmembrane region" description="Helical" evidence="6">
    <location>
        <begin position="101"/>
        <end position="123"/>
    </location>
</feature>
<evidence type="ECO:0000256" key="3">
    <source>
        <dbReference type="ARBA" id="ARBA00022692"/>
    </source>
</evidence>
<comment type="subcellular location">
    <subcellularLocation>
        <location evidence="1">Cell membrane</location>
        <topology evidence="1">Multi-pass membrane protein</topology>
    </subcellularLocation>
</comment>
<dbReference type="Proteomes" id="UP001595823">
    <property type="component" value="Unassembled WGS sequence"/>
</dbReference>
<dbReference type="RefSeq" id="WP_380624414.1">
    <property type="nucleotide sequence ID" value="NZ_JBHSDK010000030.1"/>
</dbReference>
<dbReference type="InterPro" id="IPR036259">
    <property type="entry name" value="MFS_trans_sf"/>
</dbReference>
<dbReference type="InterPro" id="IPR011701">
    <property type="entry name" value="MFS"/>
</dbReference>
<dbReference type="PANTHER" id="PTHR43124:SF3">
    <property type="entry name" value="CHLORAMPHENICOL EFFLUX PUMP RV0191"/>
    <property type="match status" value="1"/>
</dbReference>
<keyword evidence="2" id="KW-1003">Cell membrane</keyword>
<feature type="transmembrane region" description="Helical" evidence="6">
    <location>
        <begin position="268"/>
        <end position="285"/>
    </location>
</feature>
<feature type="transmembrane region" description="Helical" evidence="6">
    <location>
        <begin position="130"/>
        <end position="153"/>
    </location>
</feature>
<keyword evidence="4 6" id="KW-1133">Transmembrane helix</keyword>
<dbReference type="InterPro" id="IPR050189">
    <property type="entry name" value="MFS_Efflux_Transporters"/>
</dbReference>
<evidence type="ECO:0000256" key="6">
    <source>
        <dbReference type="SAM" id="Phobius"/>
    </source>
</evidence>
<accession>A0ABV8U475</accession>
<evidence type="ECO:0000313" key="9">
    <source>
        <dbReference type="Proteomes" id="UP001595823"/>
    </source>
</evidence>
<dbReference type="SUPFAM" id="SSF103473">
    <property type="entry name" value="MFS general substrate transporter"/>
    <property type="match status" value="1"/>
</dbReference>
<feature type="transmembrane region" description="Helical" evidence="6">
    <location>
        <begin position="203"/>
        <end position="224"/>
    </location>
</feature>
<gene>
    <name evidence="8" type="ORF">ACFPET_19710</name>
</gene>
<evidence type="ECO:0000256" key="4">
    <source>
        <dbReference type="ARBA" id="ARBA00022989"/>
    </source>
</evidence>
<dbReference type="Gene3D" id="1.20.1250.20">
    <property type="entry name" value="MFS general substrate transporter like domains"/>
    <property type="match status" value="1"/>
</dbReference>
<sequence length="397" mass="40590">MHRLPLFAMSIGAFAIGTTEFIVMGVLPQIADSEQVSLSTAGLLVAAYAVGVVVGAPLLTILTTRIPRKPLLIGLMAFFALAHVGSALAPDFATLLGTRFLAGLPHGAYFGAAAVVGAALVPFEKRARAIAFIMTGLTLATVAGVPVAALVVGHVSWRFVFVAVAAIAVVCALAVALTVPDMNGRVARTKPSDEVRALKDRRIILTLATGAIGFGAMFACYTYLSSILEDVTGLKSLGVAVTLALFGLGTTLGNILGGQLADRMPFKGLYFAFGFTAAMLVVLYTSLRHPALAMGGTFLVALGASMIGPPLQRLLLDGANNAPSLASALHHSAFNLANANGAWLGGLALSFGLGAASPLLVASGLAVAGVVLSVFLARAHRDPVGLPAQKRAALAEV</sequence>
<evidence type="ECO:0000256" key="2">
    <source>
        <dbReference type="ARBA" id="ARBA00022475"/>
    </source>
</evidence>
<dbReference type="PANTHER" id="PTHR43124">
    <property type="entry name" value="PURINE EFFLUX PUMP PBUE"/>
    <property type="match status" value="1"/>
</dbReference>
<evidence type="ECO:0000256" key="5">
    <source>
        <dbReference type="ARBA" id="ARBA00023136"/>
    </source>
</evidence>
<name>A0ABV8U475_9ACTN</name>
<feature type="transmembrane region" description="Helical" evidence="6">
    <location>
        <begin position="236"/>
        <end position="256"/>
    </location>
</feature>
<keyword evidence="5 6" id="KW-0472">Membrane</keyword>
<feature type="transmembrane region" description="Helical" evidence="6">
    <location>
        <begin position="159"/>
        <end position="182"/>
    </location>
</feature>
<dbReference type="PROSITE" id="PS50850">
    <property type="entry name" value="MFS"/>
    <property type="match status" value="1"/>
</dbReference>
<reference evidence="9" key="1">
    <citation type="journal article" date="2019" name="Int. J. Syst. Evol. Microbiol.">
        <title>The Global Catalogue of Microorganisms (GCM) 10K type strain sequencing project: providing services to taxonomists for standard genome sequencing and annotation.</title>
        <authorList>
            <consortium name="The Broad Institute Genomics Platform"/>
            <consortium name="The Broad Institute Genome Sequencing Center for Infectious Disease"/>
            <person name="Wu L."/>
            <person name="Ma J."/>
        </authorList>
    </citation>
    <scope>NUCLEOTIDE SEQUENCE [LARGE SCALE GENOMIC DNA]</scope>
    <source>
        <strain evidence="9">IBRC-M 10908</strain>
    </source>
</reference>
<evidence type="ECO:0000256" key="1">
    <source>
        <dbReference type="ARBA" id="ARBA00004651"/>
    </source>
</evidence>
<protein>
    <submittedName>
        <fullName evidence="8">MFS transporter</fullName>
    </submittedName>
</protein>